<evidence type="ECO:0000313" key="10">
    <source>
        <dbReference type="RefSeq" id="XP_017768436.1"/>
    </source>
</evidence>
<dbReference type="RefSeq" id="XP_017768436.1">
    <property type="nucleotide sequence ID" value="XM_017912947.1"/>
</dbReference>
<evidence type="ECO:0000313" key="8">
    <source>
        <dbReference type="Proteomes" id="UP000695000"/>
    </source>
</evidence>
<dbReference type="SUPFAM" id="SSF53955">
    <property type="entry name" value="Lysozyme-like"/>
    <property type="match status" value="1"/>
</dbReference>
<dbReference type="SMART" id="SM00263">
    <property type="entry name" value="LYZ1"/>
    <property type="match status" value="1"/>
</dbReference>
<evidence type="ECO:0000256" key="4">
    <source>
        <dbReference type="ARBA" id="ARBA00023157"/>
    </source>
</evidence>
<dbReference type="RefSeq" id="XP_017768435.1">
    <property type="nucleotide sequence ID" value="XM_017912946.1"/>
</dbReference>
<evidence type="ECO:0000256" key="6">
    <source>
        <dbReference type="SAM" id="SignalP"/>
    </source>
</evidence>
<name>A0ABM1M1I6_NICVS</name>
<dbReference type="Pfam" id="PF00062">
    <property type="entry name" value="Lys"/>
    <property type="match status" value="1"/>
</dbReference>
<dbReference type="InterPro" id="IPR001916">
    <property type="entry name" value="Glyco_hydro_22"/>
</dbReference>
<dbReference type="EC" id="3.2.1.17" evidence="2"/>
<dbReference type="Proteomes" id="UP000695000">
    <property type="component" value="Unplaced"/>
</dbReference>
<evidence type="ECO:0000313" key="9">
    <source>
        <dbReference type="RefSeq" id="XP_017768435.1"/>
    </source>
</evidence>
<dbReference type="PROSITE" id="PS51348">
    <property type="entry name" value="GLYCOSYL_HYDROL_F22_2"/>
    <property type="match status" value="1"/>
</dbReference>
<evidence type="ECO:0000259" key="7">
    <source>
        <dbReference type="PROSITE" id="PS00128"/>
    </source>
</evidence>
<keyword evidence="4" id="KW-1015">Disulfide bond</keyword>
<keyword evidence="8" id="KW-1185">Reference proteome</keyword>
<dbReference type="PANTHER" id="PTHR11407:SF63">
    <property type="entry name" value="LYSOZYME C"/>
    <property type="match status" value="1"/>
</dbReference>
<evidence type="ECO:0000256" key="2">
    <source>
        <dbReference type="ARBA" id="ARBA00012732"/>
    </source>
</evidence>
<keyword evidence="5" id="KW-0326">Glycosidase</keyword>
<organism evidence="8 10">
    <name type="scientific">Nicrophorus vespilloides</name>
    <name type="common">Boreal carrion beetle</name>
    <dbReference type="NCBI Taxonomy" id="110193"/>
    <lineage>
        <taxon>Eukaryota</taxon>
        <taxon>Metazoa</taxon>
        <taxon>Ecdysozoa</taxon>
        <taxon>Arthropoda</taxon>
        <taxon>Hexapoda</taxon>
        <taxon>Insecta</taxon>
        <taxon>Pterygota</taxon>
        <taxon>Neoptera</taxon>
        <taxon>Endopterygota</taxon>
        <taxon>Coleoptera</taxon>
        <taxon>Polyphaga</taxon>
        <taxon>Staphyliniformia</taxon>
        <taxon>Silphidae</taxon>
        <taxon>Nicrophorinae</taxon>
        <taxon>Nicrophorus</taxon>
    </lineage>
</organism>
<evidence type="ECO:0000256" key="5">
    <source>
        <dbReference type="ARBA" id="ARBA00023295"/>
    </source>
</evidence>
<keyword evidence="6" id="KW-0732">Signal</keyword>
<dbReference type="InterPro" id="IPR023346">
    <property type="entry name" value="Lysozyme-like_dom_sf"/>
</dbReference>
<sequence length="128" mass="14470">MSFLIHILLASSVLCTAFGRILSPDQFAKELRQNNVPEWMIPTWQCIAQHESNYNTAARNTESGDHGIFQISQIYWCSPPGTGCGVTCAAMENDDIRDDIRCAMHVYQETTRLSGNGFTAWTTYKYCH</sequence>
<reference evidence="9 10" key="1">
    <citation type="submission" date="2025-05" db="UniProtKB">
        <authorList>
            <consortium name="RefSeq"/>
        </authorList>
    </citation>
    <scope>IDENTIFICATION</scope>
    <source>
        <tissue evidence="9 10">Whole Larva</tissue>
    </source>
</reference>
<evidence type="ECO:0000256" key="1">
    <source>
        <dbReference type="ARBA" id="ARBA00000632"/>
    </source>
</evidence>
<keyword evidence="5" id="KW-0378">Hydrolase</keyword>
<dbReference type="PROSITE" id="PS00128">
    <property type="entry name" value="GLYCOSYL_HYDROL_F22_1"/>
    <property type="match status" value="1"/>
</dbReference>
<dbReference type="InterPro" id="IPR019799">
    <property type="entry name" value="Glyco_hydro_22_CS"/>
</dbReference>
<keyword evidence="3" id="KW-0929">Antimicrobial</keyword>
<feature type="chain" id="PRO_5045022661" description="lysozyme" evidence="6">
    <location>
        <begin position="20"/>
        <end position="128"/>
    </location>
</feature>
<feature type="domain" description="Glycosyl hydrolases family 22 (GH22)" evidence="7">
    <location>
        <begin position="84"/>
        <end position="102"/>
    </location>
</feature>
<dbReference type="Gene3D" id="1.10.530.10">
    <property type="match status" value="1"/>
</dbReference>
<feature type="signal peptide" evidence="6">
    <location>
        <begin position="1"/>
        <end position="19"/>
    </location>
</feature>
<protein>
    <recommendedName>
        <fullName evidence="2">lysozyme</fullName>
        <ecNumber evidence="2">3.2.1.17</ecNumber>
    </recommendedName>
</protein>
<accession>A0ABM1M1I6</accession>
<dbReference type="CDD" id="cd16899">
    <property type="entry name" value="LYZ_C_invert"/>
    <property type="match status" value="1"/>
</dbReference>
<dbReference type="PANTHER" id="PTHR11407">
    <property type="entry name" value="LYSOZYME C"/>
    <property type="match status" value="1"/>
</dbReference>
<keyword evidence="3" id="KW-0081">Bacteriolytic enzyme</keyword>
<dbReference type="GeneID" id="108556734"/>
<evidence type="ECO:0000256" key="3">
    <source>
        <dbReference type="ARBA" id="ARBA00022638"/>
    </source>
</evidence>
<proteinExistence type="predicted"/>
<comment type="catalytic activity">
    <reaction evidence="1">
        <text>Hydrolysis of (1-&gt;4)-beta-linkages between N-acetylmuramic acid and N-acetyl-D-glucosamine residues in a peptidoglycan and between N-acetyl-D-glucosamine residues in chitodextrins.</text>
        <dbReference type="EC" id="3.2.1.17"/>
    </reaction>
</comment>
<gene>
    <name evidence="9 10" type="primary">LOC108556734</name>
</gene>